<sequence length="2375" mass="255071">MTTPVQQPDGRTRAALGVALGVVAPEAMALEDGRVRLSSSRDVLEREAVDRVDGRLAELAAQQVSDERLLAEAVALLGAEIDHARGGSSPVDGATVALDRLLDVPNLSDQAQTEAQALLRVVLENNRLTTDSAIQRLAAERAAAEAAERPPLVADTVEAAGRIHREAQVLTNRAAPPSPGPRRRGAHRRAVGGKHRAATNRSQTVGTELGAGLTRDGRPAGTPDLTEDEALDALLQVQPNDLQRGLTAPTAKVDRPKLGVVTTAGHDPQYFRVQIGEPPNGLAAHTTLRSGSMTDPHVLRIDPRMAGQHLPRVWTSQLSGALQKLDTRSAPPATIFQRMRSAVSNLRGRDATAQYDQFRMLSRNWREAQLQPVPDAREVARLEQELHGLSAAIEKKGQPAPVLPWSPEARHVIAPDRTQPTAAPNTPAHLREQVAAEIEGLQKAAEDLATRAEARVDSAEAASTLASTFLADAEVEDDKKDAAAPERARKHRVAAANATYKAVRHTAIANSCKAAAVQANDAAEAYQQLLTKLDELAATGAEPGVEVAGLAQAAADKVGEYQQGVAATLPRKDVQHTVISSGRLPHLTALAKAINADLEADKNPFRFTAETLHRRLRSETRRVLSPDGVTITVGNDATADVSQLSQFKINLNPGELREVLNSPIGFDEGLIGQIDQGGYNLSTTVTHSFGVNGGASLKTVTAFLPSTNAVAAAAEVVNPGFEFAVGQSHSATGTAADYGVGGAVEVLNGEIMRFRSETPSWSYQKRTSALGEWSEPRVVSTGGLRENSHFEVGYGHTYTVPPPKDTVTLDDFGLAGERETLLPEHVLSRIDGLEELCDDGMAGLAARLNGLDRVGHDQLRGLIIDDTPSRLDETTRPGGIGRLISRNGRPVAYAQLETFVVPESAELLSDASAEHKIERLRVGFSNASGGEGYTASQSAAGTLGHTFADAGSTPVDVGPTGKTGRNTSREDSLNVSDVAIHPSVQRTERTVGVKYKLVHRLTVHKLDKDESFSIDGEGDAVLRVPANDLFRYGGPVPRSELMLDKDGNPRRGVDGKVLLKGDPQPTDENLKPPVWWGNGPGQLRGAGAALVQNLQGADEAYKKFVRHLSDEGIVPELDDRFRPKMQTLVGKDPALVASQLSNLERVGQQLARHRLETGYDQACQEGVLFSVSTHKTGSVPQIHTYRIHLEQDFENARLLGLNTSQTATNLHIGSNTTVRSRGRSKGLPWSARLGFGNRPPENQAGSTPDGGPSYNRSALGRFFGWATGSTVNGVTLTESTAPLADFEVTSRLRITEVTTAGDTDPIVDVESKARVTIDSEFCDRGEPQVMSIPGRVKPALLQTATWQHLDTGNALSRLVAEMPAAARQDSAALHHLAAFMNVRNLNAHPEMMTTEYSTGFAISPAPSTREQAIAQRGLLPRQASVGLTTRVENLKYVGSGHQVIGDINLTLASSSFTASSSTGQRIGVGVGTGSVQADGDGMNASIGGARSTSSSSSSTQTAIGGIERLGIKTGQHYQFVADLVLEAKIKESGLSRPRKVDLENGTVMLTIPERDALRMYGRKDLELPLQKVTDAVERVLNGDLKLDRRTTASLLRRYQAEKAGATDELALSHTDERLAEHLRTFAPVAKPAGLPEKFQDVAVEAEKIAAERTEVRLPDSYSTTLGAAQVSRDVFVKDGQETQMLAEVQATIAERVPDALTDPKIREALRSELGGIRWRGHADDILDPAGFTMDYPFTVDGDGAVAPRNLQVRVRIVFDGPATVSDPPGDETDDKTQNSTNITQGYDYTEEARSRTTTTGYSVEVGGGLAEGGTGADGEGSGTASAGLTTEATTSQTSTGIEQNTRMSRSVVQETKDVERGFRLIIDVDEPPVVGADTRGVLLRTLQDRKEKQEKLPPLRREARGTMTLSVPVSDINPPDVVRPEVADHRTVPLPNYYFLQGIQLHDENGELPDPAKTAEDRQYEDQLVKSACAGLGRRGMLTAPGVQLHKPTVRKLFSAATRRIAFERAGLGDGPWTPPLPVPGHGSRAVTMRLRTELSGLQVVSDTGETGQLGEVYRQQGQTNTARKSTRLLPTSKNVGAADGMTGIKAGFNVSDQVTERDSDTTGNRNETTSFESGQLVTVEMQVKFHIDARRLKYDRHNQPKVDREHTIENAATGVARLTMFRHELEAIQARMEAGLPPLEGWDADRVAAAIKRTPERRVSASEVVRDGTGAEEFHPYRPMVDALAQARKDNVVVVLTMTEKDGSEQVYRAMPDGRMTDDRDGKDRKDRKDGKDPDKDFGAAFATLHPQLALLAEGRVDLRALYDEGGHNGRFTGSVVKALQENGIPASALTQLDHKLSAAHGERMAGPDGAKPGVGKHTKGKTGTGLAVQ</sequence>
<dbReference type="EMBL" id="VIVK01000001">
    <property type="protein sequence ID" value="TWD84383.1"/>
    <property type="molecule type" value="Genomic_DNA"/>
</dbReference>
<feature type="region of interest" description="Disordered" evidence="2">
    <location>
        <begin position="171"/>
        <end position="224"/>
    </location>
</feature>
<dbReference type="RefSeq" id="WP_145811640.1">
    <property type="nucleotide sequence ID" value="NZ_VIVK01000001.1"/>
</dbReference>
<feature type="coiled-coil region" evidence="1">
    <location>
        <begin position="431"/>
        <end position="462"/>
    </location>
</feature>
<feature type="compositionally biased region" description="Basic and acidic residues" evidence="2">
    <location>
        <begin position="2260"/>
        <end position="2283"/>
    </location>
</feature>
<accession>A0A561BZS3</accession>
<feature type="region of interest" description="Disordered" evidence="2">
    <location>
        <begin position="1760"/>
        <end position="1851"/>
    </location>
</feature>
<feature type="compositionally biased region" description="Polar residues" evidence="2">
    <location>
        <begin position="1840"/>
        <end position="1851"/>
    </location>
</feature>
<reference evidence="3 4" key="1">
    <citation type="submission" date="2019-06" db="EMBL/GenBank/DDBJ databases">
        <title>Sequencing the genomes of 1000 actinobacteria strains.</title>
        <authorList>
            <person name="Klenk H.-P."/>
        </authorList>
    </citation>
    <scope>NUCLEOTIDE SEQUENCE [LARGE SCALE GENOMIC DNA]</scope>
    <source>
        <strain evidence="3 4">DSM 24683</strain>
    </source>
</reference>
<feature type="region of interest" description="Disordered" evidence="2">
    <location>
        <begin position="2250"/>
        <end position="2284"/>
    </location>
</feature>
<evidence type="ECO:0000256" key="1">
    <source>
        <dbReference type="SAM" id="Coils"/>
    </source>
</evidence>
<dbReference type="OrthoDB" id="3513155at2"/>
<feature type="region of interest" description="Disordered" evidence="2">
    <location>
        <begin position="2346"/>
        <end position="2375"/>
    </location>
</feature>
<organism evidence="3 4">
    <name type="scientific">Kribbella amoyensis</name>
    <dbReference type="NCBI Taxonomy" id="996641"/>
    <lineage>
        <taxon>Bacteria</taxon>
        <taxon>Bacillati</taxon>
        <taxon>Actinomycetota</taxon>
        <taxon>Actinomycetes</taxon>
        <taxon>Propionibacteriales</taxon>
        <taxon>Kribbellaceae</taxon>
        <taxon>Kribbella</taxon>
    </lineage>
</organism>
<comment type="caution">
    <text evidence="3">The sequence shown here is derived from an EMBL/GenBank/DDBJ whole genome shotgun (WGS) entry which is preliminary data.</text>
</comment>
<evidence type="ECO:0000313" key="3">
    <source>
        <dbReference type="EMBL" id="TWD84383.1"/>
    </source>
</evidence>
<feature type="compositionally biased region" description="Low complexity" evidence="2">
    <location>
        <begin position="1822"/>
        <end position="1839"/>
    </location>
</feature>
<feature type="compositionally biased region" description="Gly residues" evidence="2">
    <location>
        <begin position="1805"/>
        <end position="1821"/>
    </location>
</feature>
<keyword evidence="4" id="KW-1185">Reference proteome</keyword>
<feature type="region of interest" description="Disordered" evidence="2">
    <location>
        <begin position="950"/>
        <end position="971"/>
    </location>
</feature>
<proteinExistence type="predicted"/>
<dbReference type="Proteomes" id="UP000318380">
    <property type="component" value="Unassembled WGS sequence"/>
</dbReference>
<feature type="compositionally biased region" description="Polar residues" evidence="2">
    <location>
        <begin position="1777"/>
        <end position="1786"/>
    </location>
</feature>
<evidence type="ECO:0000313" key="4">
    <source>
        <dbReference type="Proteomes" id="UP000318380"/>
    </source>
</evidence>
<evidence type="ECO:0000256" key="2">
    <source>
        <dbReference type="SAM" id="MobiDB-lite"/>
    </source>
</evidence>
<name>A0A561BZS3_9ACTN</name>
<protein>
    <submittedName>
        <fullName evidence="3">Uncharacterized protein</fullName>
    </submittedName>
</protein>
<feature type="compositionally biased region" description="Basic residues" evidence="2">
    <location>
        <begin position="181"/>
        <end position="198"/>
    </location>
</feature>
<keyword evidence="1" id="KW-0175">Coiled coil</keyword>
<gene>
    <name evidence="3" type="ORF">FB561_5570</name>
</gene>
<feature type="region of interest" description="Disordered" evidence="2">
    <location>
        <begin position="1232"/>
        <end position="1253"/>
    </location>
</feature>